<dbReference type="PROSITE" id="PS00521">
    <property type="entry name" value="P5CR"/>
    <property type="match status" value="1"/>
</dbReference>
<dbReference type="InterPro" id="IPR053790">
    <property type="entry name" value="P5CR-like_CS"/>
</dbReference>
<evidence type="ECO:0000313" key="11">
    <source>
        <dbReference type="Proteomes" id="UP000250086"/>
    </source>
</evidence>
<keyword evidence="4 7" id="KW-0028">Amino-acid biosynthesis</keyword>
<dbReference type="PANTHER" id="PTHR11645">
    <property type="entry name" value="PYRROLINE-5-CARBOXYLATE REDUCTASE"/>
    <property type="match status" value="1"/>
</dbReference>
<keyword evidence="11" id="KW-1185">Reference proteome</keyword>
<dbReference type="GO" id="GO:0055129">
    <property type="term" value="P:L-proline biosynthetic process"/>
    <property type="evidence" value="ECO:0007669"/>
    <property type="project" value="UniProtKB-UniRule"/>
</dbReference>
<comment type="catalytic activity">
    <reaction evidence="4">
        <text>L-proline + NAD(+) = (S)-1-pyrroline-5-carboxylate + NADH + 2 H(+)</text>
        <dbReference type="Rhea" id="RHEA:14105"/>
        <dbReference type="ChEBI" id="CHEBI:15378"/>
        <dbReference type="ChEBI" id="CHEBI:17388"/>
        <dbReference type="ChEBI" id="CHEBI:57540"/>
        <dbReference type="ChEBI" id="CHEBI:57945"/>
        <dbReference type="ChEBI" id="CHEBI:60039"/>
        <dbReference type="EC" id="1.5.1.2"/>
    </reaction>
</comment>
<dbReference type="Gene3D" id="1.10.3730.10">
    <property type="entry name" value="ProC C-terminal domain-like"/>
    <property type="match status" value="1"/>
</dbReference>
<comment type="pathway">
    <text evidence="4 7">Amino-acid biosynthesis; L-proline biosynthesis; L-proline from L-glutamate 5-semialdehyde: step 1/1.</text>
</comment>
<feature type="binding site" evidence="6">
    <location>
        <begin position="7"/>
        <end position="12"/>
    </location>
    <ligand>
        <name>NADP(+)</name>
        <dbReference type="ChEBI" id="CHEBI:58349"/>
    </ligand>
</feature>
<evidence type="ECO:0000256" key="7">
    <source>
        <dbReference type="RuleBase" id="RU003903"/>
    </source>
</evidence>
<dbReference type="InterPro" id="IPR029036">
    <property type="entry name" value="P5CR_dimer"/>
</dbReference>
<dbReference type="PIRSF" id="PIRSF000193">
    <property type="entry name" value="Pyrrol-5-carb_rd"/>
    <property type="match status" value="1"/>
</dbReference>
<accession>A0A2X0VCH6</accession>
<dbReference type="Pfam" id="PF03807">
    <property type="entry name" value="F420_oxidored"/>
    <property type="match status" value="1"/>
</dbReference>
<dbReference type="GO" id="GO:0004735">
    <property type="term" value="F:pyrroline-5-carboxylate reductase activity"/>
    <property type="evidence" value="ECO:0007669"/>
    <property type="project" value="UniProtKB-UniRule"/>
</dbReference>
<evidence type="ECO:0000256" key="3">
    <source>
        <dbReference type="ARBA" id="ARBA00023002"/>
    </source>
</evidence>
<dbReference type="Gene3D" id="3.40.50.720">
    <property type="entry name" value="NAD(P)-binding Rossmann-like Domain"/>
    <property type="match status" value="1"/>
</dbReference>
<dbReference type="Pfam" id="PF14748">
    <property type="entry name" value="P5CR_dimer"/>
    <property type="match status" value="1"/>
</dbReference>
<feature type="binding site" evidence="6">
    <location>
        <position position="53"/>
    </location>
    <ligand>
        <name>NADPH</name>
        <dbReference type="ChEBI" id="CHEBI:57783"/>
    </ligand>
</feature>
<dbReference type="RefSeq" id="WP_113743499.1">
    <property type="nucleotide sequence ID" value="NZ_UAPU01000007.1"/>
</dbReference>
<dbReference type="SUPFAM" id="SSF48179">
    <property type="entry name" value="6-phosphogluconate dehydrogenase C-terminal domain-like"/>
    <property type="match status" value="1"/>
</dbReference>
<dbReference type="InterPro" id="IPR028939">
    <property type="entry name" value="P5C_Rdtase_cat_N"/>
</dbReference>
<dbReference type="OrthoDB" id="9805754at2"/>
<evidence type="ECO:0000256" key="6">
    <source>
        <dbReference type="PIRSR" id="PIRSR000193-1"/>
    </source>
</evidence>
<evidence type="ECO:0000256" key="1">
    <source>
        <dbReference type="ARBA" id="ARBA00005525"/>
    </source>
</evidence>
<dbReference type="InterPro" id="IPR000304">
    <property type="entry name" value="Pyrroline-COOH_reductase"/>
</dbReference>
<dbReference type="InterPro" id="IPR036291">
    <property type="entry name" value="NAD(P)-bd_dom_sf"/>
</dbReference>
<feature type="domain" description="Pyrroline-5-carboxylate reductase catalytic N-terminal" evidence="8">
    <location>
        <begin position="3"/>
        <end position="97"/>
    </location>
</feature>
<keyword evidence="4 7" id="KW-0641">Proline biosynthesis</keyword>
<dbReference type="PANTHER" id="PTHR11645:SF0">
    <property type="entry name" value="PYRROLINE-5-CARBOXYLATE REDUCTASE 3"/>
    <property type="match status" value="1"/>
</dbReference>
<dbReference type="UniPathway" id="UPA00098">
    <property type="reaction ID" value="UER00361"/>
</dbReference>
<evidence type="ECO:0000259" key="8">
    <source>
        <dbReference type="Pfam" id="PF03807"/>
    </source>
</evidence>
<sequence>MLKLGFIGGGNMASCIINAISSLKREHTISVSGPHLEKLEKFKSMGHNIGTDNVLCAKESDIIFLGVKPQILGSVLRDLKDKGIDFSQKLVISMAVGFSCSSIEDITKSNKTVRIMPNTPSSLGLGVTAIYFDSGVGTEQKDLTYELLAGLGLNVTVDNEEQITLLGALTGSGPAFLYRFLESLCTIATEHGLDAVQSRNLMQMLIKGTAAMIEHNAQSSLAQLREAVTSKGGTTFEGLKVMQTRNFDAMMHEVIDACIRRSHELEETLKDK</sequence>
<comment type="subcellular location">
    <subcellularLocation>
        <location evidence="4">Cytoplasm</location>
    </subcellularLocation>
</comment>
<protein>
    <recommendedName>
        <fullName evidence="4 5">Pyrroline-5-carboxylate reductase</fullName>
        <shortName evidence="4">P5C reductase</shortName>
        <shortName evidence="4">P5CR</shortName>
        <ecNumber evidence="4 5">1.5.1.2</ecNumber>
    </recommendedName>
    <alternativeName>
        <fullName evidence="4">PCA reductase</fullName>
    </alternativeName>
</protein>
<proteinExistence type="inferred from homology"/>
<reference evidence="10 11" key="1">
    <citation type="submission" date="2018-06" db="EMBL/GenBank/DDBJ databases">
        <authorList>
            <consortium name="Pathogen Informatics"/>
            <person name="Doyle S."/>
        </authorList>
    </citation>
    <scope>NUCLEOTIDE SEQUENCE [LARGE SCALE GENOMIC DNA]</scope>
    <source>
        <strain evidence="10 11">NCTC13093</strain>
    </source>
</reference>
<dbReference type="EC" id="1.5.1.2" evidence="4 5"/>
<comment type="function">
    <text evidence="4">Catalyzes the reduction of 1-pyrroline-5-carboxylate (PCA) to L-proline.</text>
</comment>
<keyword evidence="3 4" id="KW-0560">Oxidoreductase</keyword>
<dbReference type="HAMAP" id="MF_01925">
    <property type="entry name" value="P5C_reductase"/>
    <property type="match status" value="1"/>
</dbReference>
<evidence type="ECO:0000256" key="4">
    <source>
        <dbReference type="HAMAP-Rule" id="MF_01925"/>
    </source>
</evidence>
<evidence type="ECO:0000259" key="9">
    <source>
        <dbReference type="Pfam" id="PF14748"/>
    </source>
</evidence>
<name>A0A2X0VCH6_9GAMM</name>
<dbReference type="InterPro" id="IPR008927">
    <property type="entry name" value="6-PGluconate_DH-like_C_sf"/>
</dbReference>
<dbReference type="Proteomes" id="UP000250086">
    <property type="component" value="Unassembled WGS sequence"/>
</dbReference>
<dbReference type="NCBIfam" id="TIGR00112">
    <property type="entry name" value="proC"/>
    <property type="match status" value="1"/>
</dbReference>
<organism evidence="10 11">
    <name type="scientific">Anaerobiospirillum thomasii</name>
    <dbReference type="NCBI Taxonomy" id="179995"/>
    <lineage>
        <taxon>Bacteria</taxon>
        <taxon>Pseudomonadati</taxon>
        <taxon>Pseudomonadota</taxon>
        <taxon>Gammaproteobacteria</taxon>
        <taxon>Aeromonadales</taxon>
        <taxon>Succinivibrionaceae</taxon>
        <taxon>Anaerobiospirillum</taxon>
    </lineage>
</organism>
<keyword evidence="2 4" id="KW-0521">NADP</keyword>
<dbReference type="GO" id="GO:0005737">
    <property type="term" value="C:cytoplasm"/>
    <property type="evidence" value="ECO:0007669"/>
    <property type="project" value="UniProtKB-SubCell"/>
</dbReference>
<evidence type="ECO:0000313" key="10">
    <source>
        <dbReference type="EMBL" id="SPT69316.1"/>
    </source>
</evidence>
<feature type="domain" description="Pyrroline-5-carboxylate reductase dimerisation" evidence="9">
    <location>
        <begin position="160"/>
        <end position="265"/>
    </location>
</feature>
<dbReference type="EMBL" id="UAPV01000001">
    <property type="protein sequence ID" value="SPT69316.1"/>
    <property type="molecule type" value="Genomic_DNA"/>
</dbReference>
<dbReference type="SUPFAM" id="SSF51735">
    <property type="entry name" value="NAD(P)-binding Rossmann-fold domains"/>
    <property type="match status" value="1"/>
</dbReference>
<dbReference type="AlphaFoldDB" id="A0A2X0VCH6"/>
<evidence type="ECO:0000256" key="2">
    <source>
        <dbReference type="ARBA" id="ARBA00022857"/>
    </source>
</evidence>
<keyword evidence="4" id="KW-0963">Cytoplasm</keyword>
<comment type="similarity">
    <text evidence="1 4 7">Belongs to the pyrroline-5-carboxylate reductase family.</text>
</comment>
<gene>
    <name evidence="4 10" type="primary">proC</name>
    <name evidence="10" type="ORF">NCTC13093_00683</name>
</gene>
<comment type="catalytic activity">
    <reaction evidence="4 7">
        <text>L-proline + NADP(+) = (S)-1-pyrroline-5-carboxylate + NADPH + 2 H(+)</text>
        <dbReference type="Rhea" id="RHEA:14109"/>
        <dbReference type="ChEBI" id="CHEBI:15378"/>
        <dbReference type="ChEBI" id="CHEBI:17388"/>
        <dbReference type="ChEBI" id="CHEBI:57783"/>
        <dbReference type="ChEBI" id="CHEBI:58349"/>
        <dbReference type="ChEBI" id="CHEBI:60039"/>
        <dbReference type="EC" id="1.5.1.2"/>
    </reaction>
</comment>
<evidence type="ECO:0000256" key="5">
    <source>
        <dbReference type="NCBIfam" id="TIGR00112"/>
    </source>
</evidence>